<comment type="similarity">
    <text evidence="1">Belongs to the peptidase C19 family.</text>
</comment>
<keyword evidence="2" id="KW-0479">Metal-binding</keyword>
<evidence type="ECO:0000256" key="6">
    <source>
        <dbReference type="SAM" id="MobiDB-lite"/>
    </source>
</evidence>
<dbReference type="Pfam" id="PF00443">
    <property type="entry name" value="UCH"/>
    <property type="match status" value="1"/>
</dbReference>
<evidence type="ECO:0000256" key="3">
    <source>
        <dbReference type="ARBA" id="ARBA00022771"/>
    </source>
</evidence>
<dbReference type="EMBL" id="BTGU01000020">
    <property type="protein sequence ID" value="GMN45608.1"/>
    <property type="molecule type" value="Genomic_DNA"/>
</dbReference>
<dbReference type="PROSITE" id="PS50865">
    <property type="entry name" value="ZF_MYND_2"/>
    <property type="match status" value="1"/>
</dbReference>
<dbReference type="SUPFAM" id="SSF144232">
    <property type="entry name" value="HIT/MYND zinc finger-like"/>
    <property type="match status" value="1"/>
</dbReference>
<dbReference type="SUPFAM" id="SSF54001">
    <property type="entry name" value="Cysteine proteinases"/>
    <property type="match status" value="1"/>
</dbReference>
<organism evidence="10 11">
    <name type="scientific">Ficus carica</name>
    <name type="common">Common fig</name>
    <dbReference type="NCBI Taxonomy" id="3494"/>
    <lineage>
        <taxon>Eukaryota</taxon>
        <taxon>Viridiplantae</taxon>
        <taxon>Streptophyta</taxon>
        <taxon>Embryophyta</taxon>
        <taxon>Tracheophyta</taxon>
        <taxon>Spermatophyta</taxon>
        <taxon>Magnoliopsida</taxon>
        <taxon>eudicotyledons</taxon>
        <taxon>Gunneridae</taxon>
        <taxon>Pentapetalae</taxon>
        <taxon>rosids</taxon>
        <taxon>fabids</taxon>
        <taxon>Rosales</taxon>
        <taxon>Moraceae</taxon>
        <taxon>Ficeae</taxon>
        <taxon>Ficus</taxon>
    </lineage>
</organism>
<feature type="domain" description="USP" evidence="8">
    <location>
        <begin position="177"/>
        <end position="483"/>
    </location>
</feature>
<feature type="region of interest" description="Disordered" evidence="6">
    <location>
        <begin position="643"/>
        <end position="676"/>
    </location>
</feature>
<keyword evidence="3 5" id="KW-0863">Zinc-finger</keyword>
<dbReference type="PANTHER" id="PTHR24006:SF677">
    <property type="entry name" value="UBIQUITIN CARBOXYL-TERMINAL HYDROLASE 19"/>
    <property type="match status" value="1"/>
</dbReference>
<keyword evidence="7" id="KW-1133">Transmembrane helix</keyword>
<gene>
    <name evidence="10" type="ORF">TIFTF001_014770</name>
</gene>
<dbReference type="Pfam" id="PF01753">
    <property type="entry name" value="zf-MYND"/>
    <property type="match status" value="1"/>
</dbReference>
<dbReference type="FunFam" id="3.90.70.10:FF:000026">
    <property type="entry name" value="Ubiquitin carboxyl-terminal hydrolase 15"/>
    <property type="match status" value="1"/>
</dbReference>
<feature type="region of interest" description="Disordered" evidence="6">
    <location>
        <begin position="498"/>
        <end position="530"/>
    </location>
</feature>
<dbReference type="GO" id="GO:0005829">
    <property type="term" value="C:cytosol"/>
    <property type="evidence" value="ECO:0007669"/>
    <property type="project" value="TreeGrafter"/>
</dbReference>
<dbReference type="InterPro" id="IPR001394">
    <property type="entry name" value="Peptidase_C19_UCH"/>
</dbReference>
<dbReference type="PROSITE" id="PS50235">
    <property type="entry name" value="USP_3"/>
    <property type="match status" value="1"/>
</dbReference>
<evidence type="ECO:0000313" key="10">
    <source>
        <dbReference type="EMBL" id="GMN45608.1"/>
    </source>
</evidence>
<feature type="compositionally biased region" description="Basic and acidic residues" evidence="6">
    <location>
        <begin position="660"/>
        <end position="676"/>
    </location>
</feature>
<dbReference type="InterPro" id="IPR028889">
    <property type="entry name" value="USP"/>
</dbReference>
<evidence type="ECO:0000259" key="8">
    <source>
        <dbReference type="PROSITE" id="PS50235"/>
    </source>
</evidence>
<evidence type="ECO:0000313" key="11">
    <source>
        <dbReference type="Proteomes" id="UP001187192"/>
    </source>
</evidence>
<dbReference type="InterPro" id="IPR018200">
    <property type="entry name" value="USP_CS"/>
</dbReference>
<accession>A0AA88D4G2</accession>
<evidence type="ECO:0000256" key="4">
    <source>
        <dbReference type="ARBA" id="ARBA00022833"/>
    </source>
</evidence>
<dbReference type="PROSITE" id="PS00972">
    <property type="entry name" value="USP_1"/>
    <property type="match status" value="1"/>
</dbReference>
<comment type="caution">
    <text evidence="10">The sequence shown here is derived from an EMBL/GenBank/DDBJ whole genome shotgun (WGS) entry which is preliminary data.</text>
</comment>
<dbReference type="CDD" id="cd02661">
    <property type="entry name" value="Peptidase_C19E"/>
    <property type="match status" value="1"/>
</dbReference>
<evidence type="ECO:0000256" key="5">
    <source>
        <dbReference type="PROSITE-ProRule" id="PRU00134"/>
    </source>
</evidence>
<keyword evidence="7" id="KW-0472">Membrane</keyword>
<dbReference type="GO" id="GO:0016579">
    <property type="term" value="P:protein deubiquitination"/>
    <property type="evidence" value="ECO:0007669"/>
    <property type="project" value="InterPro"/>
</dbReference>
<evidence type="ECO:0000256" key="1">
    <source>
        <dbReference type="ARBA" id="ARBA00009085"/>
    </source>
</evidence>
<protein>
    <submittedName>
        <fullName evidence="10">Uncharacterized protein</fullName>
    </submittedName>
</protein>
<dbReference type="InterPro" id="IPR050164">
    <property type="entry name" value="Peptidase_C19"/>
</dbReference>
<evidence type="ECO:0000256" key="7">
    <source>
        <dbReference type="SAM" id="Phobius"/>
    </source>
</evidence>
<dbReference type="Gene3D" id="6.10.140.2220">
    <property type="match status" value="1"/>
</dbReference>
<keyword evidence="4" id="KW-0862">Zinc</keyword>
<dbReference type="AlphaFoldDB" id="A0AA88D4G2"/>
<dbReference type="GO" id="GO:0004843">
    <property type="term" value="F:cysteine-type deubiquitinase activity"/>
    <property type="evidence" value="ECO:0007669"/>
    <property type="project" value="InterPro"/>
</dbReference>
<keyword evidence="11" id="KW-1185">Reference proteome</keyword>
<sequence>MHVAGVTLDLNWFLQFIFTVFFIAVGVLHLVKNTASKYFEVDATFDGPHSDRSPMPGLLVDNLSCAVCGGSGPKQCSRCKAVRYCSQKCQQKHWKSGHNKDCKVSQSSGGVGSAQNASSNSQFNPSAGGGKTFSGIALIPASGVSKPINIKQPKDILFPYDEFVKLFNWDKPGFPPCGLLNCGNSCFANVVLQCLASTRPLVAYLLEKGHRTECIRSDWCFLCEFQTHLERCSQSLQPFSPTNIISRLPNIGGNLGYGRQEDAHEFMRFAIDTMQSVCLDEFGGEKAVPPSSQETTIIQHIFGGQLQSQVICTKCDNISNQYENMMDLTVEIHGEAASLEECLDQFTVKEWLHGDNMYKCDGCNDYVKAWKRLTVKRAPNILTIALKRFQSGRFGKLNKRVTFPETLDLSPYMSDEGDGTDEYTLYAVVVHVDMLNASFFGHYICYTKDLCGNWYKLDDCKVTRVELEEVLSQGAYMLLYNRIKARPSCLRALEPPKEEQKMVNGEVDHSPNEQVECSPHGESESSDGSVCLETDQKGSLICINSEAVREHHKHNDGAVLESIPSVAEEASNGERELCFGMSPGASGQEQEDTNINIFGSRPSISNGPDGPNGANVDVTNHQSCEAVMDDFSPCLKKDREATQEVSEDTHNVNGESRSSLSKDVEIYENGHAHEDESALQVKHVHNPDSALHNLDLKRDTNFQEGNGVKSVEIMDDSS</sequence>
<reference evidence="10" key="1">
    <citation type="submission" date="2023-07" db="EMBL/GenBank/DDBJ databases">
        <title>draft genome sequence of fig (Ficus carica).</title>
        <authorList>
            <person name="Takahashi T."/>
            <person name="Nishimura K."/>
        </authorList>
    </citation>
    <scope>NUCLEOTIDE SEQUENCE</scope>
</reference>
<dbReference type="InterPro" id="IPR038765">
    <property type="entry name" value="Papain-like_cys_pep_sf"/>
</dbReference>
<evidence type="ECO:0000259" key="9">
    <source>
        <dbReference type="PROSITE" id="PS50865"/>
    </source>
</evidence>
<feature type="transmembrane region" description="Helical" evidence="7">
    <location>
        <begin position="12"/>
        <end position="31"/>
    </location>
</feature>
<feature type="domain" description="MYND-type" evidence="9">
    <location>
        <begin position="65"/>
        <end position="102"/>
    </location>
</feature>
<dbReference type="PANTHER" id="PTHR24006">
    <property type="entry name" value="UBIQUITIN CARBOXYL-TERMINAL HYDROLASE"/>
    <property type="match status" value="1"/>
</dbReference>
<proteinExistence type="inferred from homology"/>
<keyword evidence="7" id="KW-0812">Transmembrane</keyword>
<feature type="compositionally biased region" description="Basic and acidic residues" evidence="6">
    <location>
        <begin position="498"/>
        <end position="511"/>
    </location>
</feature>
<evidence type="ECO:0000256" key="2">
    <source>
        <dbReference type="ARBA" id="ARBA00022723"/>
    </source>
</evidence>
<dbReference type="PROSITE" id="PS01360">
    <property type="entry name" value="ZF_MYND_1"/>
    <property type="match status" value="1"/>
</dbReference>
<dbReference type="Gene3D" id="3.90.70.10">
    <property type="entry name" value="Cysteine proteinases"/>
    <property type="match status" value="1"/>
</dbReference>
<dbReference type="Proteomes" id="UP001187192">
    <property type="component" value="Unassembled WGS sequence"/>
</dbReference>
<dbReference type="InterPro" id="IPR002893">
    <property type="entry name" value="Znf_MYND"/>
</dbReference>
<dbReference type="GO" id="GO:0008270">
    <property type="term" value="F:zinc ion binding"/>
    <property type="evidence" value="ECO:0007669"/>
    <property type="project" value="UniProtKB-KW"/>
</dbReference>
<name>A0AA88D4G2_FICCA</name>
<dbReference type="GO" id="GO:0005634">
    <property type="term" value="C:nucleus"/>
    <property type="evidence" value="ECO:0007669"/>
    <property type="project" value="TreeGrafter"/>
</dbReference>
<feature type="region of interest" description="Disordered" evidence="6">
    <location>
        <begin position="697"/>
        <end position="718"/>
    </location>
</feature>